<evidence type="ECO:0000256" key="1">
    <source>
        <dbReference type="SAM" id="Phobius"/>
    </source>
</evidence>
<dbReference type="GeneID" id="4567468"/>
<dbReference type="EMBL" id="GG704911">
    <property type="protein sequence ID" value="EAS36173.2"/>
    <property type="molecule type" value="Genomic_DNA"/>
</dbReference>
<gene>
    <name evidence="2" type="ORF">CIMG_01527</name>
</gene>
<accession>A0A0E1S0E3</accession>
<evidence type="ECO:0000313" key="2">
    <source>
        <dbReference type="EMBL" id="EAS36173.2"/>
    </source>
</evidence>
<dbReference type="VEuPathDB" id="FungiDB:CIMG_01527"/>
<proteinExistence type="predicted"/>
<feature type="transmembrane region" description="Helical" evidence="1">
    <location>
        <begin position="156"/>
        <end position="177"/>
    </location>
</feature>
<reference evidence="3" key="1">
    <citation type="journal article" date="2009" name="Genome Res.">
        <title>Comparative genomic analyses of the human fungal pathogens Coccidioides and their relatives.</title>
        <authorList>
            <person name="Sharpton T.J."/>
            <person name="Stajich J.E."/>
            <person name="Rounsley S.D."/>
            <person name="Gardner M.J."/>
            <person name="Wortman J.R."/>
            <person name="Jordar V.S."/>
            <person name="Maiti R."/>
            <person name="Kodira C.D."/>
            <person name="Neafsey D.E."/>
            <person name="Zeng Q."/>
            <person name="Hung C.-Y."/>
            <person name="McMahan C."/>
            <person name="Muszewska A."/>
            <person name="Grynberg M."/>
            <person name="Mandel M.A."/>
            <person name="Kellner E.M."/>
            <person name="Barker B.M."/>
            <person name="Galgiani J.N."/>
            <person name="Orbach M.J."/>
            <person name="Kirkland T.N."/>
            <person name="Cole G.T."/>
            <person name="Henn M.R."/>
            <person name="Birren B.W."/>
            <person name="Taylor J.W."/>
        </authorList>
    </citation>
    <scope>NUCLEOTIDE SEQUENCE [LARGE SCALE GENOMIC DNA]</scope>
    <source>
        <strain evidence="3">RS</strain>
    </source>
</reference>
<sequence length="178" mass="20200">METSSWNRVLPWTTAQRGNWVQVRHKFRDLRARARLVQTYPGSPLGHGRVCRRISSLPPKQFLFFAIFQGNAREEYHASWLSTPSQPPSFPLEARFGHPKQDPVSVCHCYLFANILPCAIVKSQLATAVPSWTYASSAAVAEAGADLKGTYQPMAAIIFLHMHTYHQTLLFVFLWFVP</sequence>
<reference evidence="3" key="2">
    <citation type="journal article" date="2010" name="Genome Res.">
        <title>Population genomic sequencing of Coccidioides fungi reveals recent hybridization and transposon control.</title>
        <authorList>
            <person name="Neafsey D.E."/>
            <person name="Barker B.M."/>
            <person name="Sharpton T.J."/>
            <person name="Stajich J.E."/>
            <person name="Park D.J."/>
            <person name="Whiston E."/>
            <person name="Hung C.-Y."/>
            <person name="McMahan C."/>
            <person name="White J."/>
            <person name="Sykes S."/>
            <person name="Heiman D."/>
            <person name="Young S."/>
            <person name="Zeng Q."/>
            <person name="Abouelleil A."/>
            <person name="Aftuck L."/>
            <person name="Bessette D."/>
            <person name="Brown A."/>
            <person name="FitzGerald M."/>
            <person name="Lui A."/>
            <person name="Macdonald J.P."/>
            <person name="Priest M."/>
            <person name="Orbach M.J."/>
            <person name="Galgiani J.N."/>
            <person name="Kirkland T.N."/>
            <person name="Cole G.T."/>
            <person name="Birren B.W."/>
            <person name="Henn M.R."/>
            <person name="Taylor J.W."/>
            <person name="Rounsley S.D."/>
        </authorList>
    </citation>
    <scope>GENOME REANNOTATION</scope>
    <source>
        <strain evidence="3">RS</strain>
    </source>
</reference>
<keyword evidence="1" id="KW-0812">Transmembrane</keyword>
<dbReference type="OMA" id="EYHASWL"/>
<dbReference type="AlphaFoldDB" id="A0A0E1S0E3"/>
<keyword evidence="1" id="KW-1133">Transmembrane helix</keyword>
<evidence type="ECO:0000313" key="3">
    <source>
        <dbReference type="Proteomes" id="UP000001261"/>
    </source>
</evidence>
<dbReference type="RefSeq" id="XP_001247756.2">
    <property type="nucleotide sequence ID" value="XM_001247755.2"/>
</dbReference>
<dbReference type="Proteomes" id="UP000001261">
    <property type="component" value="Unassembled WGS sequence"/>
</dbReference>
<organism evidence="2 3">
    <name type="scientific">Coccidioides immitis (strain RS)</name>
    <name type="common">Valley fever fungus</name>
    <dbReference type="NCBI Taxonomy" id="246410"/>
    <lineage>
        <taxon>Eukaryota</taxon>
        <taxon>Fungi</taxon>
        <taxon>Dikarya</taxon>
        <taxon>Ascomycota</taxon>
        <taxon>Pezizomycotina</taxon>
        <taxon>Eurotiomycetes</taxon>
        <taxon>Eurotiomycetidae</taxon>
        <taxon>Onygenales</taxon>
        <taxon>Onygenaceae</taxon>
        <taxon>Coccidioides</taxon>
    </lineage>
</organism>
<dbReference type="KEGG" id="cim:CIMG_01527"/>
<name>A0A0E1S0E3_COCIM</name>
<keyword evidence="1" id="KW-0472">Membrane</keyword>
<keyword evidence="3" id="KW-1185">Reference proteome</keyword>
<dbReference type="InParanoid" id="A0A0E1S0E3"/>
<protein>
    <submittedName>
        <fullName evidence="2">Uncharacterized protein</fullName>
    </submittedName>
</protein>